<dbReference type="EMBL" id="FNUS01000001">
    <property type="protein sequence ID" value="SEF57693.1"/>
    <property type="molecule type" value="Genomic_DNA"/>
</dbReference>
<reference evidence="2" key="1">
    <citation type="submission" date="2016-10" db="EMBL/GenBank/DDBJ databases">
        <authorList>
            <person name="Varghese N."/>
            <person name="Submissions S."/>
        </authorList>
    </citation>
    <scope>NUCLEOTIDE SEQUENCE [LARGE SCALE GENOMIC DNA]</scope>
    <source>
        <strain evidence="2">DSM 21580</strain>
    </source>
</reference>
<name>A0A1H5T4F6_9FLAO</name>
<dbReference type="AlphaFoldDB" id="A0A1H5T4F6"/>
<accession>A0A1H5T4F6</accession>
<gene>
    <name evidence="1" type="ORF">SAMN05421847_0363</name>
</gene>
<organism evidence="1 2">
    <name type="scientific">Halpernia humi</name>
    <dbReference type="NCBI Taxonomy" id="493375"/>
    <lineage>
        <taxon>Bacteria</taxon>
        <taxon>Pseudomonadati</taxon>
        <taxon>Bacteroidota</taxon>
        <taxon>Flavobacteriia</taxon>
        <taxon>Flavobacteriales</taxon>
        <taxon>Weeksellaceae</taxon>
        <taxon>Chryseobacterium group</taxon>
        <taxon>Halpernia</taxon>
    </lineage>
</organism>
<protein>
    <submittedName>
        <fullName evidence="1">Uncharacterized protein</fullName>
    </submittedName>
</protein>
<proteinExistence type="predicted"/>
<evidence type="ECO:0000313" key="2">
    <source>
        <dbReference type="Proteomes" id="UP000236738"/>
    </source>
</evidence>
<dbReference type="RefSeq" id="WP_103912401.1">
    <property type="nucleotide sequence ID" value="NZ_FNUS01000001.1"/>
</dbReference>
<sequence length="76" mass="9167">MFLEFSPKRFWSSEFIKQNNLILDSTKNNEFTESKPSWFKPSKDSKKYKIDGDFDQGSRYFIDEKTGICFFYEIQL</sequence>
<evidence type="ECO:0000313" key="1">
    <source>
        <dbReference type="EMBL" id="SEF57693.1"/>
    </source>
</evidence>
<keyword evidence="2" id="KW-1185">Reference proteome</keyword>
<dbReference type="OrthoDB" id="1374421at2"/>
<dbReference type="Proteomes" id="UP000236738">
    <property type="component" value="Unassembled WGS sequence"/>
</dbReference>